<evidence type="ECO:0000259" key="7">
    <source>
        <dbReference type="Pfam" id="PF13396"/>
    </source>
</evidence>
<dbReference type="GO" id="GO:0005886">
    <property type="term" value="C:plasma membrane"/>
    <property type="evidence" value="ECO:0007669"/>
    <property type="project" value="UniProtKB-SubCell"/>
</dbReference>
<comment type="caution">
    <text evidence="8">The sequence shown here is derived from an EMBL/GenBank/DDBJ whole genome shotgun (WGS) entry which is preliminary data.</text>
</comment>
<accession>A0A9Q3UNU0</accession>
<dbReference type="InterPro" id="IPR027379">
    <property type="entry name" value="CLS_N"/>
</dbReference>
<comment type="subcellular location">
    <subcellularLocation>
        <location evidence="1">Cell membrane</location>
        <topology evidence="1">Multi-pass membrane protein</topology>
    </subcellularLocation>
</comment>
<dbReference type="Proteomes" id="UP001108027">
    <property type="component" value="Unassembled WGS sequence"/>
</dbReference>
<organism evidence="8 9">
    <name type="scientific">Alloalcanivorax marinus</name>
    <dbReference type="NCBI Taxonomy" id="1177169"/>
    <lineage>
        <taxon>Bacteria</taxon>
        <taxon>Pseudomonadati</taxon>
        <taxon>Pseudomonadota</taxon>
        <taxon>Gammaproteobacteria</taxon>
        <taxon>Oceanospirillales</taxon>
        <taxon>Alcanivoracaceae</taxon>
        <taxon>Alloalcanivorax</taxon>
    </lineage>
</organism>
<evidence type="ECO:0000256" key="3">
    <source>
        <dbReference type="ARBA" id="ARBA00022692"/>
    </source>
</evidence>
<keyword evidence="9" id="KW-1185">Reference proteome</keyword>
<proteinExistence type="predicted"/>
<gene>
    <name evidence="8" type="ORF">LL252_12485</name>
</gene>
<reference evidence="8" key="1">
    <citation type="submission" date="2021-10" db="EMBL/GenBank/DDBJ databases">
        <title>The diversity and Nitrogen Metabolism of Culturable Nitrate-Utilizing Bacteria Within the Oxygen Minimum Zone of the Changjiang (Yangtze River)Estuary.</title>
        <authorList>
            <person name="Zhang D."/>
            <person name="Zheng J."/>
            <person name="Liu S."/>
            <person name="He W."/>
        </authorList>
    </citation>
    <scope>NUCLEOTIDE SEQUENCE</scope>
    <source>
        <strain evidence="8">FXH-223</strain>
    </source>
</reference>
<dbReference type="Pfam" id="PF13396">
    <property type="entry name" value="PLDc_N"/>
    <property type="match status" value="1"/>
</dbReference>
<evidence type="ECO:0000256" key="4">
    <source>
        <dbReference type="ARBA" id="ARBA00022989"/>
    </source>
</evidence>
<dbReference type="RefSeq" id="WP_228234233.1">
    <property type="nucleotide sequence ID" value="NZ_ARXL01000047.1"/>
</dbReference>
<name>A0A9Q3UNU0_9GAMM</name>
<protein>
    <submittedName>
        <fullName evidence="8">PLD nuclease N-terminal domain-containing protein</fullName>
    </submittedName>
</protein>
<dbReference type="EMBL" id="JAJGNA010000015">
    <property type="protein sequence ID" value="MCC4309386.1"/>
    <property type="molecule type" value="Genomic_DNA"/>
</dbReference>
<sequence>MSKIISLIILVLDILAIIKIVQSGASTGEKILWVILVLVLPVIGLIIWALLGPGGPAKR</sequence>
<dbReference type="AlphaFoldDB" id="A0A9Q3UNU0"/>
<keyword evidence="3 6" id="KW-0812">Transmembrane</keyword>
<keyword evidence="4 6" id="KW-1133">Transmembrane helix</keyword>
<keyword evidence="5 6" id="KW-0472">Membrane</keyword>
<evidence type="ECO:0000256" key="6">
    <source>
        <dbReference type="SAM" id="Phobius"/>
    </source>
</evidence>
<keyword evidence="2" id="KW-1003">Cell membrane</keyword>
<evidence type="ECO:0000256" key="2">
    <source>
        <dbReference type="ARBA" id="ARBA00022475"/>
    </source>
</evidence>
<evidence type="ECO:0000256" key="1">
    <source>
        <dbReference type="ARBA" id="ARBA00004651"/>
    </source>
</evidence>
<feature type="domain" description="Cardiolipin synthase N-terminal" evidence="7">
    <location>
        <begin position="11"/>
        <end position="53"/>
    </location>
</feature>
<feature type="transmembrane region" description="Helical" evidence="6">
    <location>
        <begin position="32"/>
        <end position="51"/>
    </location>
</feature>
<evidence type="ECO:0000256" key="5">
    <source>
        <dbReference type="ARBA" id="ARBA00023136"/>
    </source>
</evidence>
<evidence type="ECO:0000313" key="8">
    <source>
        <dbReference type="EMBL" id="MCC4309386.1"/>
    </source>
</evidence>
<evidence type="ECO:0000313" key="9">
    <source>
        <dbReference type="Proteomes" id="UP001108027"/>
    </source>
</evidence>